<dbReference type="Pfam" id="PF12836">
    <property type="entry name" value="HHH_3"/>
    <property type="match status" value="1"/>
</dbReference>
<keyword evidence="2" id="KW-1185">Reference proteome</keyword>
<dbReference type="PATRIC" id="fig|13035.3.peg.262"/>
<accession>K9YRQ1</accession>
<dbReference type="OrthoDB" id="510410at2"/>
<dbReference type="EMBL" id="CP003944">
    <property type="protein sequence ID" value="AFZ49035.1"/>
    <property type="molecule type" value="Genomic_DNA"/>
</dbReference>
<protein>
    <submittedName>
        <fullName evidence="1">DNA uptake protein</fullName>
    </submittedName>
</protein>
<dbReference type="RefSeq" id="WP_015228048.1">
    <property type="nucleotide sequence ID" value="NC_019780.1"/>
</dbReference>
<dbReference type="STRING" id="13035.Dacsa_0227"/>
<name>K9YRQ1_DACS8</name>
<dbReference type="SUPFAM" id="SSF47781">
    <property type="entry name" value="RuvA domain 2-like"/>
    <property type="match status" value="2"/>
</dbReference>
<evidence type="ECO:0000313" key="1">
    <source>
        <dbReference type="EMBL" id="AFZ49035.1"/>
    </source>
</evidence>
<dbReference type="AlphaFoldDB" id="K9YRQ1"/>
<sequence length="174" mass="19476">MISKLNPRLLWLRSKIKNDPYYRFQSLEEISIAAQLKIKIEVNAATVDDWLRLPGLSIRQAQTLTALTASGIQFYALEDIAAALNAPLPRLQPFAPILSFDFSDPESCLSPALVNVNLATAEELASLPFFDLALGEKVVENRLTGGKYRSLADFHQRLGLDAQLTSQLMHYLRF</sequence>
<dbReference type="Proteomes" id="UP000010482">
    <property type="component" value="Chromosome"/>
</dbReference>
<dbReference type="HOGENOM" id="CLU_120519_0_0_3"/>
<gene>
    <name evidence="1" type="ORF">Dacsa_0227</name>
</gene>
<proteinExistence type="predicted"/>
<dbReference type="Gene3D" id="1.10.150.320">
    <property type="entry name" value="Photosystem II 12 kDa extrinsic protein"/>
    <property type="match status" value="1"/>
</dbReference>
<reference evidence="1" key="1">
    <citation type="submission" date="2012-04" db="EMBL/GenBank/DDBJ databases">
        <title>Finished genome of Dactylococcopsis salina PCC 8305.</title>
        <authorList>
            <consortium name="US DOE Joint Genome Institute"/>
            <person name="Gugger M."/>
            <person name="Coursin T."/>
            <person name="Rippka R."/>
            <person name="Tandeau De Marsac N."/>
            <person name="Huntemann M."/>
            <person name="Wei C.-L."/>
            <person name="Han J."/>
            <person name="Detter J.C."/>
            <person name="Han C."/>
            <person name="Tapia R."/>
            <person name="Daligault H."/>
            <person name="Chen A."/>
            <person name="Krypides N."/>
            <person name="Mavromatis K."/>
            <person name="Markowitz V."/>
            <person name="Szeto E."/>
            <person name="Ivanova N."/>
            <person name="Ovchinnikova G."/>
            <person name="Pagani I."/>
            <person name="Pati A."/>
            <person name="Goodwin L."/>
            <person name="Peters L."/>
            <person name="Pitluck S."/>
            <person name="Woyke T."/>
            <person name="Kerfeld C."/>
        </authorList>
    </citation>
    <scope>NUCLEOTIDE SEQUENCE [LARGE SCALE GENOMIC DNA]</scope>
    <source>
        <strain evidence="1">PCC 8305</strain>
    </source>
</reference>
<organism evidence="1 2">
    <name type="scientific">Dactylococcopsis salina (strain PCC 8305)</name>
    <name type="common">Myxobactron salinum</name>
    <dbReference type="NCBI Taxonomy" id="13035"/>
    <lineage>
        <taxon>Bacteria</taxon>
        <taxon>Bacillati</taxon>
        <taxon>Cyanobacteriota</taxon>
        <taxon>Cyanophyceae</taxon>
        <taxon>Nodosilineales</taxon>
        <taxon>Cymatolegaceae</taxon>
        <taxon>Dactylococcopsis</taxon>
    </lineage>
</organism>
<evidence type="ECO:0000313" key="2">
    <source>
        <dbReference type="Proteomes" id="UP000010482"/>
    </source>
</evidence>
<dbReference type="InterPro" id="IPR010994">
    <property type="entry name" value="RuvA_2-like"/>
</dbReference>
<dbReference type="KEGG" id="dsl:Dacsa_0227"/>
<dbReference type="eggNOG" id="COG1555">
    <property type="taxonomic scope" value="Bacteria"/>
</dbReference>